<accession>A0A0A2V516</accession>
<organism evidence="2 3">
    <name type="scientific">Paracoccidioides lutzii (strain ATCC MYA-826 / Pb01)</name>
    <name type="common">Paracoccidioides brasiliensis</name>
    <dbReference type="NCBI Taxonomy" id="502779"/>
    <lineage>
        <taxon>Eukaryota</taxon>
        <taxon>Fungi</taxon>
        <taxon>Dikarya</taxon>
        <taxon>Ascomycota</taxon>
        <taxon>Pezizomycotina</taxon>
        <taxon>Eurotiomycetes</taxon>
        <taxon>Eurotiomycetidae</taxon>
        <taxon>Onygenales</taxon>
        <taxon>Ajellomycetaceae</taxon>
        <taxon>Paracoccidioides</taxon>
    </lineage>
</organism>
<proteinExistence type="predicted"/>
<name>A0A0A2V516_PARBA</name>
<dbReference type="RefSeq" id="XP_015702984.1">
    <property type="nucleotide sequence ID" value="XM_015847392.1"/>
</dbReference>
<dbReference type="OMA" id="RVGISNW"/>
<dbReference type="HOGENOM" id="CLU_124517_0_0_1"/>
<keyword evidence="3" id="KW-1185">Reference proteome</keyword>
<protein>
    <submittedName>
        <fullName evidence="2">Uncharacterized protein</fullName>
    </submittedName>
</protein>
<gene>
    <name evidence="2" type="ORF">PAAG_11812</name>
</gene>
<dbReference type="GeneID" id="26970684"/>
<dbReference type="AlphaFoldDB" id="A0A0A2V516"/>
<dbReference type="OrthoDB" id="4187312at2759"/>
<evidence type="ECO:0000256" key="1">
    <source>
        <dbReference type="SAM" id="MobiDB-lite"/>
    </source>
</evidence>
<feature type="region of interest" description="Disordered" evidence="1">
    <location>
        <begin position="14"/>
        <end position="41"/>
    </location>
</feature>
<dbReference type="VEuPathDB" id="FungiDB:PAAG_11812"/>
<dbReference type="EMBL" id="KN294001">
    <property type="protein sequence ID" value="KGQ01462.1"/>
    <property type="molecule type" value="Genomic_DNA"/>
</dbReference>
<evidence type="ECO:0000313" key="2">
    <source>
        <dbReference type="EMBL" id="KGQ01462.1"/>
    </source>
</evidence>
<evidence type="ECO:0000313" key="3">
    <source>
        <dbReference type="Proteomes" id="UP000002059"/>
    </source>
</evidence>
<reference evidence="2 3" key="1">
    <citation type="journal article" date="2011" name="PLoS Genet.">
        <title>Comparative genomic analysis of human fungal pathogens causing paracoccidioidomycosis.</title>
        <authorList>
            <person name="Desjardins C.A."/>
            <person name="Champion M.D."/>
            <person name="Holder J.W."/>
            <person name="Muszewska A."/>
            <person name="Goldberg J."/>
            <person name="Bailao A.M."/>
            <person name="Brigido M.M."/>
            <person name="Ferreira M.E."/>
            <person name="Garcia A.M."/>
            <person name="Grynberg M."/>
            <person name="Gujja S."/>
            <person name="Heiman D.I."/>
            <person name="Henn M.R."/>
            <person name="Kodira C.D."/>
            <person name="Leon-Narvaez H."/>
            <person name="Longo L.V."/>
            <person name="Ma L.J."/>
            <person name="Malavazi I."/>
            <person name="Matsuo A.L."/>
            <person name="Morais F.V."/>
            <person name="Pereira M."/>
            <person name="Rodriguez-Brito S."/>
            <person name="Sakthikumar S."/>
            <person name="Salem-Izacc S.M."/>
            <person name="Sykes S.M."/>
            <person name="Teixeira M.M."/>
            <person name="Vallejo M.C."/>
            <person name="Walter M.E."/>
            <person name="Yandava C."/>
            <person name="Young S."/>
            <person name="Zeng Q."/>
            <person name="Zucker J."/>
            <person name="Felipe M.S."/>
            <person name="Goldman G.H."/>
            <person name="Haas B.J."/>
            <person name="McEwen J.G."/>
            <person name="Nino-Vega G."/>
            <person name="Puccia R."/>
            <person name="San-Blas G."/>
            <person name="Soares C.M."/>
            <person name="Birren B.W."/>
            <person name="Cuomo C.A."/>
        </authorList>
    </citation>
    <scope>NUCLEOTIDE SEQUENCE [LARGE SCALE GENOMIC DNA]</scope>
    <source>
        <strain evidence="3">ATCC MYA-826 / Pb01</strain>
    </source>
</reference>
<dbReference type="KEGG" id="pbl:PAAG_11812"/>
<dbReference type="Proteomes" id="UP000002059">
    <property type="component" value="Partially assembled WGS sequence"/>
</dbReference>
<sequence length="136" mass="15109">MAQQVLSFLSWLGHNPNSTPPDMPSNEDAKDTSNIRTPMSPGCQTELYQFAIDDIEEVESYYGLMYDLKSARVLFAAKTKDGTRVGISNWETFIKAKGARDAVVKMNEDLEELANKYGLALDEGLDAADILENGRK</sequence>